<evidence type="ECO:0000256" key="7">
    <source>
        <dbReference type="PIRSR" id="PIRSR600183-50"/>
    </source>
</evidence>
<dbReference type="GO" id="GO:0008836">
    <property type="term" value="F:diaminopimelate decarboxylase activity"/>
    <property type="evidence" value="ECO:0007669"/>
    <property type="project" value="UniProtKB-UniRule"/>
</dbReference>
<evidence type="ECO:0000256" key="2">
    <source>
        <dbReference type="ARBA" id="ARBA00022793"/>
    </source>
</evidence>
<keyword evidence="3 5" id="KW-0663">Pyridoxal phosphate</keyword>
<dbReference type="InterPro" id="IPR000183">
    <property type="entry name" value="Orn/DAP/Arg_de-COase"/>
</dbReference>
<evidence type="ECO:0000256" key="5">
    <source>
        <dbReference type="HAMAP-Rule" id="MF_02120"/>
    </source>
</evidence>
<sequence>MLPFTYRDGELYCEEVSVSRLAAEFGTPLWVYSRAYLVDRLQELQQAFAAAQPMICYSVKANSNLGILRTMAAAGASFDVVSGGELYRVKAAGADTSKVVFAGVGKTDEEIRFALESRILMFDVESEAELEALAEIAGSMSVVAPVALRLNPDIDAHTHAKTTTGKKGNKFGMDIERFEELAAKVLRDRRLQLTGIHMHLGSPILSTAPYAAAANRAVEVIRRLRAGGHDIRWINLGGGFGISYRHNEGLPASAYAEVIVPAVQAAECRLALEPGRFIVGNSAILVSRVIYTKREGGKLFVIQDAAMNDLVRPAMYDAFHRIWPVRPAVPMPGDVEGELPGCEKVDVVGPICESSDYFAKERFLPPVARGDLLAVFSAGAYGSSMSSNYNSRPRAAEILVDGGKVTVIRRRETYDDLIAHEVEPV</sequence>
<dbReference type="PANTHER" id="PTHR43727:SF2">
    <property type="entry name" value="GROUP IV DECARBOXYLASE"/>
    <property type="match status" value="1"/>
</dbReference>
<dbReference type="GO" id="GO:0030170">
    <property type="term" value="F:pyridoxal phosphate binding"/>
    <property type="evidence" value="ECO:0007669"/>
    <property type="project" value="UniProtKB-UniRule"/>
</dbReference>
<keyword evidence="5 8" id="KW-0457">Lysine biosynthesis</keyword>
<dbReference type="PRINTS" id="PR01179">
    <property type="entry name" value="ODADCRBXLASE"/>
</dbReference>
<feature type="domain" description="Orn/DAP/Arg decarboxylase 2 N-terminal" evidence="9">
    <location>
        <begin position="37"/>
        <end position="280"/>
    </location>
</feature>
<protein>
    <recommendedName>
        <fullName evidence="5 6">Diaminopimelate decarboxylase</fullName>
        <shortName evidence="5">DAP decarboxylase</shortName>
        <shortName evidence="5">DAPDC</shortName>
        <ecNumber evidence="5 6">4.1.1.20</ecNumber>
    </recommendedName>
</protein>
<feature type="active site" description="Proton donor" evidence="7">
    <location>
        <position position="352"/>
    </location>
</feature>
<dbReference type="GO" id="GO:0009089">
    <property type="term" value="P:lysine biosynthetic process via diaminopimelate"/>
    <property type="evidence" value="ECO:0007669"/>
    <property type="project" value="UniProtKB-UniRule"/>
</dbReference>
<dbReference type="NCBIfam" id="TIGR01048">
    <property type="entry name" value="lysA"/>
    <property type="match status" value="1"/>
</dbReference>
<feature type="binding site" evidence="5">
    <location>
        <position position="276"/>
    </location>
    <ligand>
        <name>substrate</name>
    </ligand>
</feature>
<evidence type="ECO:0000256" key="4">
    <source>
        <dbReference type="ARBA" id="ARBA00023239"/>
    </source>
</evidence>
<dbReference type="InterPro" id="IPR009006">
    <property type="entry name" value="Ala_racemase/Decarboxylase_C"/>
</dbReference>
<feature type="binding site" evidence="5">
    <location>
        <position position="353"/>
    </location>
    <ligand>
        <name>substrate</name>
    </ligand>
</feature>
<comment type="subunit">
    <text evidence="5">Homodimer.</text>
</comment>
<dbReference type="InterPro" id="IPR002986">
    <property type="entry name" value="DAP_deCOOHase_LysA"/>
</dbReference>
<dbReference type="Gene3D" id="3.20.20.10">
    <property type="entry name" value="Alanine racemase"/>
    <property type="match status" value="1"/>
</dbReference>
<feature type="binding site" evidence="5">
    <location>
        <position position="316"/>
    </location>
    <ligand>
        <name>substrate</name>
    </ligand>
</feature>
<comment type="pathway">
    <text evidence="5 8">Amino-acid biosynthesis; L-lysine biosynthesis via DAP pathway; L-lysine from DL-2,6-diaminopimelate: step 1/1.</text>
</comment>
<evidence type="ECO:0000256" key="1">
    <source>
        <dbReference type="ARBA" id="ARBA00001933"/>
    </source>
</evidence>
<feature type="binding site" evidence="5">
    <location>
        <position position="381"/>
    </location>
    <ligand>
        <name>substrate</name>
    </ligand>
</feature>
<dbReference type="FunFam" id="3.20.20.10:FF:000003">
    <property type="entry name" value="Diaminopimelate decarboxylase"/>
    <property type="match status" value="1"/>
</dbReference>
<feature type="binding site" evidence="5">
    <location>
        <position position="312"/>
    </location>
    <ligand>
        <name>substrate</name>
    </ligand>
</feature>
<reference evidence="10" key="1">
    <citation type="journal article" date="2020" name="mSystems">
        <title>Genome- and Community-Level Interaction Insights into Carbon Utilization and Element Cycling Functions of Hydrothermarchaeota in Hydrothermal Sediment.</title>
        <authorList>
            <person name="Zhou Z."/>
            <person name="Liu Y."/>
            <person name="Xu W."/>
            <person name="Pan J."/>
            <person name="Luo Z.H."/>
            <person name="Li M."/>
        </authorList>
    </citation>
    <scope>NUCLEOTIDE SEQUENCE [LARGE SCALE GENOMIC DNA]</scope>
    <source>
        <strain evidence="10">SpSt-508</strain>
    </source>
</reference>
<dbReference type="SUPFAM" id="SSF50621">
    <property type="entry name" value="Alanine racemase C-terminal domain-like"/>
    <property type="match status" value="1"/>
</dbReference>
<feature type="modified residue" description="N6-(pyridoxal phosphate)lysine" evidence="5 7">
    <location>
        <position position="60"/>
    </location>
</feature>
<dbReference type="AlphaFoldDB" id="A0A7C4QMI4"/>
<proteinExistence type="inferred from homology"/>
<dbReference type="InterPro" id="IPR029066">
    <property type="entry name" value="PLP-binding_barrel"/>
</dbReference>
<dbReference type="PANTHER" id="PTHR43727">
    <property type="entry name" value="DIAMINOPIMELATE DECARBOXYLASE"/>
    <property type="match status" value="1"/>
</dbReference>
<comment type="catalytic activity">
    <reaction evidence="5 8">
        <text>meso-2,6-diaminopimelate + H(+) = L-lysine + CO2</text>
        <dbReference type="Rhea" id="RHEA:15101"/>
        <dbReference type="ChEBI" id="CHEBI:15378"/>
        <dbReference type="ChEBI" id="CHEBI:16526"/>
        <dbReference type="ChEBI" id="CHEBI:32551"/>
        <dbReference type="ChEBI" id="CHEBI:57791"/>
        <dbReference type="EC" id="4.1.1.20"/>
    </reaction>
</comment>
<comment type="function">
    <text evidence="5">Specifically catalyzes the decarboxylation of meso-diaminopimelate (meso-DAP) to L-lysine.</text>
</comment>
<evidence type="ECO:0000256" key="6">
    <source>
        <dbReference type="NCBIfam" id="TIGR01048"/>
    </source>
</evidence>
<evidence type="ECO:0000256" key="3">
    <source>
        <dbReference type="ARBA" id="ARBA00022898"/>
    </source>
</evidence>
<comment type="similarity">
    <text evidence="5">Belongs to the Orn/Lys/Arg decarboxylase class-II family. LysA subfamily.</text>
</comment>
<feature type="binding site" evidence="5">
    <location>
        <position position="239"/>
    </location>
    <ligand>
        <name>pyridoxal 5'-phosphate</name>
        <dbReference type="ChEBI" id="CHEBI:597326"/>
    </ligand>
</feature>
<gene>
    <name evidence="5 10" type="primary">lysA</name>
    <name evidence="10" type="ORF">ENS64_03330</name>
</gene>
<organism evidence="10">
    <name type="scientific">Schlesneria paludicola</name>
    <dbReference type="NCBI Taxonomy" id="360056"/>
    <lineage>
        <taxon>Bacteria</taxon>
        <taxon>Pseudomonadati</taxon>
        <taxon>Planctomycetota</taxon>
        <taxon>Planctomycetia</taxon>
        <taxon>Planctomycetales</taxon>
        <taxon>Planctomycetaceae</taxon>
        <taxon>Schlesneria</taxon>
    </lineage>
</organism>
<keyword evidence="2 5" id="KW-0210">Decarboxylase</keyword>
<dbReference type="InterPro" id="IPR022644">
    <property type="entry name" value="De-COase2_N"/>
</dbReference>
<evidence type="ECO:0000256" key="8">
    <source>
        <dbReference type="RuleBase" id="RU003738"/>
    </source>
</evidence>
<evidence type="ECO:0000259" key="9">
    <source>
        <dbReference type="Pfam" id="PF02784"/>
    </source>
</evidence>
<feature type="binding site" evidence="5">
    <location>
        <position position="381"/>
    </location>
    <ligand>
        <name>pyridoxal 5'-phosphate</name>
        <dbReference type="ChEBI" id="CHEBI:597326"/>
    </ligand>
</feature>
<evidence type="ECO:0000313" key="10">
    <source>
        <dbReference type="EMBL" id="HGT38284.1"/>
    </source>
</evidence>
<keyword evidence="5" id="KW-0028">Amino-acid biosynthesis</keyword>
<dbReference type="Gene3D" id="2.40.37.10">
    <property type="entry name" value="Lyase, Ornithine Decarboxylase, Chain A, domain 1"/>
    <property type="match status" value="1"/>
</dbReference>
<keyword evidence="4 5" id="KW-0456">Lyase</keyword>
<dbReference type="EMBL" id="DSVQ01000006">
    <property type="protein sequence ID" value="HGT38284.1"/>
    <property type="molecule type" value="Genomic_DNA"/>
</dbReference>
<name>A0A7C4QMI4_9PLAN</name>
<dbReference type="EC" id="4.1.1.20" evidence="5 6"/>
<comment type="caution">
    <text evidence="10">The sequence shown here is derived from an EMBL/GenBank/DDBJ whole genome shotgun (WGS) entry which is preliminary data.</text>
</comment>
<accession>A0A7C4QMI4</accession>
<dbReference type="HAMAP" id="MF_02120">
    <property type="entry name" value="LysA"/>
    <property type="match status" value="1"/>
</dbReference>
<dbReference type="SUPFAM" id="SSF51419">
    <property type="entry name" value="PLP-binding barrel"/>
    <property type="match status" value="1"/>
</dbReference>
<dbReference type="PRINTS" id="PR01181">
    <property type="entry name" value="DAPDCRBXLASE"/>
</dbReference>
<dbReference type="Pfam" id="PF02784">
    <property type="entry name" value="Orn_Arg_deC_N"/>
    <property type="match status" value="1"/>
</dbReference>
<feature type="binding site" evidence="5">
    <location>
        <begin position="273"/>
        <end position="276"/>
    </location>
    <ligand>
        <name>pyridoxal 5'-phosphate</name>
        <dbReference type="ChEBI" id="CHEBI:597326"/>
    </ligand>
</feature>
<dbReference type="CDD" id="cd06828">
    <property type="entry name" value="PLPDE_III_DapDC"/>
    <property type="match status" value="1"/>
</dbReference>
<comment type="cofactor">
    <cofactor evidence="1 5 7 8">
        <name>pyridoxal 5'-phosphate</name>
        <dbReference type="ChEBI" id="CHEBI:597326"/>
    </cofactor>
</comment>
<dbReference type="UniPathway" id="UPA00034">
    <property type="reaction ID" value="UER00027"/>
</dbReference>